<reference evidence="2" key="1">
    <citation type="submission" date="2014-09" db="EMBL/GenBank/DDBJ databases">
        <authorList>
            <person name="Sharma Rahul"/>
            <person name="Thines Marco"/>
        </authorList>
    </citation>
    <scope>NUCLEOTIDE SEQUENCE [LARGE SCALE GENOMIC DNA]</scope>
</reference>
<evidence type="ECO:0000313" key="1">
    <source>
        <dbReference type="EMBL" id="CEG49445.1"/>
    </source>
</evidence>
<protein>
    <submittedName>
        <fullName evidence="1">Uncharacterized protein</fullName>
    </submittedName>
</protein>
<dbReference type="Proteomes" id="UP000054928">
    <property type="component" value="Unassembled WGS sequence"/>
</dbReference>
<proteinExistence type="predicted"/>
<accession>A0A0P1B532</accession>
<dbReference type="GeneID" id="36402264"/>
<name>A0A0P1B532_PLAHL</name>
<keyword evidence="2" id="KW-1185">Reference proteome</keyword>
<dbReference type="RefSeq" id="XP_024585814.1">
    <property type="nucleotide sequence ID" value="XM_024720635.1"/>
</dbReference>
<dbReference type="AlphaFoldDB" id="A0A0P1B532"/>
<evidence type="ECO:0000313" key="2">
    <source>
        <dbReference type="Proteomes" id="UP000054928"/>
    </source>
</evidence>
<dbReference type="EMBL" id="CCYD01003055">
    <property type="protein sequence ID" value="CEG49445.1"/>
    <property type="molecule type" value="Genomic_DNA"/>
</dbReference>
<organism evidence="1 2">
    <name type="scientific">Plasmopara halstedii</name>
    <name type="common">Downy mildew of sunflower</name>
    <dbReference type="NCBI Taxonomy" id="4781"/>
    <lineage>
        <taxon>Eukaryota</taxon>
        <taxon>Sar</taxon>
        <taxon>Stramenopiles</taxon>
        <taxon>Oomycota</taxon>
        <taxon>Peronosporomycetes</taxon>
        <taxon>Peronosporales</taxon>
        <taxon>Peronosporaceae</taxon>
        <taxon>Plasmopara</taxon>
    </lineage>
</organism>
<sequence length="87" mass="9872">MAIIHERESASYRASDLSEVCSELLPVLDEEIPVFWDIKEFQIPPLHFCPGIITAYDLAYVTLSAPITAVFPSQNLENFIFTLRSQL</sequence>